<feature type="transmembrane region" description="Helical" evidence="1">
    <location>
        <begin position="6"/>
        <end position="23"/>
    </location>
</feature>
<keyword evidence="1" id="KW-0812">Transmembrane</keyword>
<keyword evidence="1" id="KW-0472">Membrane</keyword>
<dbReference type="EMBL" id="VSSQ01038268">
    <property type="protein sequence ID" value="MPM91163.1"/>
    <property type="molecule type" value="Genomic_DNA"/>
</dbReference>
<proteinExistence type="predicted"/>
<sequence length="92" mass="9955">MVYLFLFPLIGGVLPYAGIGFINKLCFPGRVALNLYNSGIATLTVGGCFKGVLEIYGTTSDYILFYWIAGIALTISGVAIYIFSMAKQSKNI</sequence>
<evidence type="ECO:0000313" key="2">
    <source>
        <dbReference type="EMBL" id="MPM91163.1"/>
    </source>
</evidence>
<reference evidence="2" key="1">
    <citation type="submission" date="2019-08" db="EMBL/GenBank/DDBJ databases">
        <authorList>
            <person name="Kucharzyk K."/>
            <person name="Murdoch R.W."/>
            <person name="Higgins S."/>
            <person name="Loffler F."/>
        </authorList>
    </citation>
    <scope>NUCLEOTIDE SEQUENCE</scope>
</reference>
<comment type="caution">
    <text evidence="2">The sequence shown here is derived from an EMBL/GenBank/DDBJ whole genome shotgun (WGS) entry which is preliminary data.</text>
</comment>
<dbReference type="AlphaFoldDB" id="A0A645DR23"/>
<name>A0A645DR23_9ZZZZ</name>
<feature type="transmembrane region" description="Helical" evidence="1">
    <location>
        <begin position="63"/>
        <end position="83"/>
    </location>
</feature>
<accession>A0A645DR23</accession>
<organism evidence="2">
    <name type="scientific">bioreactor metagenome</name>
    <dbReference type="NCBI Taxonomy" id="1076179"/>
    <lineage>
        <taxon>unclassified sequences</taxon>
        <taxon>metagenomes</taxon>
        <taxon>ecological metagenomes</taxon>
    </lineage>
</organism>
<evidence type="ECO:0008006" key="3">
    <source>
        <dbReference type="Google" id="ProtNLM"/>
    </source>
</evidence>
<keyword evidence="1" id="KW-1133">Transmembrane helix</keyword>
<evidence type="ECO:0000256" key="1">
    <source>
        <dbReference type="SAM" id="Phobius"/>
    </source>
</evidence>
<protein>
    <recommendedName>
        <fullName evidence="3">Major facilitator superfamily (MFS) profile domain-containing protein</fullName>
    </recommendedName>
</protein>
<gene>
    <name evidence="2" type="ORF">SDC9_138290</name>
</gene>
<feature type="transmembrane region" description="Helical" evidence="1">
    <location>
        <begin position="35"/>
        <end position="57"/>
    </location>
</feature>